<evidence type="ECO:0000313" key="2">
    <source>
        <dbReference type="EMBL" id="EDV22943.1"/>
    </source>
</evidence>
<dbReference type="AlphaFoldDB" id="B3S3C3"/>
<dbReference type="CTD" id="6756021"/>
<keyword evidence="3" id="KW-1185">Reference proteome</keyword>
<dbReference type="PROSITE" id="PS50206">
    <property type="entry name" value="RHODANESE_3"/>
    <property type="match status" value="1"/>
</dbReference>
<name>B3S3C3_TRIAD</name>
<dbReference type="EMBL" id="DS985248">
    <property type="protein sequence ID" value="EDV22943.1"/>
    <property type="molecule type" value="Genomic_DNA"/>
</dbReference>
<dbReference type="InterPro" id="IPR036873">
    <property type="entry name" value="Rhodanese-like_dom_sf"/>
</dbReference>
<dbReference type="GeneID" id="6756021"/>
<dbReference type="PhylomeDB" id="B3S3C3"/>
<gene>
    <name evidence="2" type="ORF">TRIADDRAFT_58667</name>
</gene>
<protein>
    <recommendedName>
        <fullName evidence="1">Rhodanese domain-containing protein</fullName>
    </recommendedName>
</protein>
<dbReference type="OrthoDB" id="426001at2759"/>
<dbReference type="STRING" id="10228.B3S3C3"/>
<dbReference type="Pfam" id="PF00581">
    <property type="entry name" value="Rhodanese"/>
    <property type="match status" value="1"/>
</dbReference>
<dbReference type="RefSeq" id="XP_002114809.1">
    <property type="nucleotide sequence ID" value="XM_002114773.1"/>
</dbReference>
<dbReference type="InterPro" id="IPR001763">
    <property type="entry name" value="Rhodanese-like_dom"/>
</dbReference>
<dbReference type="eggNOG" id="KOG1716">
    <property type="taxonomic scope" value="Eukaryota"/>
</dbReference>
<feature type="domain" description="Rhodanese" evidence="1">
    <location>
        <begin position="23"/>
        <end position="93"/>
    </location>
</feature>
<reference evidence="2 3" key="1">
    <citation type="journal article" date="2008" name="Nature">
        <title>The Trichoplax genome and the nature of placozoans.</title>
        <authorList>
            <person name="Srivastava M."/>
            <person name="Begovic E."/>
            <person name="Chapman J."/>
            <person name="Putnam N.H."/>
            <person name="Hellsten U."/>
            <person name="Kawashima T."/>
            <person name="Kuo A."/>
            <person name="Mitros T."/>
            <person name="Salamov A."/>
            <person name="Carpenter M.L."/>
            <person name="Signorovitch A.Y."/>
            <person name="Moreno M.A."/>
            <person name="Kamm K."/>
            <person name="Grimwood J."/>
            <person name="Schmutz J."/>
            <person name="Shapiro H."/>
            <person name="Grigoriev I.V."/>
            <person name="Buss L.W."/>
            <person name="Schierwater B."/>
            <person name="Dellaporta S.L."/>
            <person name="Rokhsar D.S."/>
        </authorList>
    </citation>
    <scope>NUCLEOTIDE SEQUENCE [LARGE SCALE GENOMIC DNA]</scope>
    <source>
        <strain evidence="2 3">Grell-BS-1999</strain>
    </source>
</reference>
<dbReference type="SUPFAM" id="SSF52821">
    <property type="entry name" value="Rhodanese/Cell cycle control phosphatase"/>
    <property type="match status" value="1"/>
</dbReference>
<evidence type="ECO:0000313" key="3">
    <source>
        <dbReference type="Proteomes" id="UP000009022"/>
    </source>
</evidence>
<organism evidence="2 3">
    <name type="scientific">Trichoplax adhaerens</name>
    <name type="common">Trichoplax reptans</name>
    <dbReference type="NCBI Taxonomy" id="10228"/>
    <lineage>
        <taxon>Eukaryota</taxon>
        <taxon>Metazoa</taxon>
        <taxon>Placozoa</taxon>
        <taxon>Uniplacotomia</taxon>
        <taxon>Trichoplacea</taxon>
        <taxon>Trichoplacidae</taxon>
        <taxon>Trichoplax</taxon>
    </lineage>
</organism>
<dbReference type="InParanoid" id="B3S3C3"/>
<dbReference type="HOGENOM" id="CLU_1818288_0_0_1"/>
<dbReference type="KEGG" id="tad:TRIADDRAFT_58667"/>
<dbReference type="Gene3D" id="3.40.250.10">
    <property type="entry name" value="Rhodanese-like domain"/>
    <property type="match status" value="1"/>
</dbReference>
<evidence type="ECO:0000259" key="1">
    <source>
        <dbReference type="PROSITE" id="PS50206"/>
    </source>
</evidence>
<sequence>MAEKGLILKSMSVEEVAQAARLRNGNILIVDCRPFLSYNTCHIKTSINIYYNHIMSRRKNNCKISVYDFVQCSRKRDKLLNGHYNSVVFYDQSNDDIDSIPAEDALYRVLNLFVKERIGKEFFVMKGVYNMRITLDGRIKRL</sequence>
<accession>B3S3C3</accession>
<proteinExistence type="predicted"/>
<dbReference type="Proteomes" id="UP000009022">
    <property type="component" value="Unassembled WGS sequence"/>
</dbReference>